<dbReference type="OrthoDB" id="758624at2759"/>
<accession>A0A5N5GG43</accession>
<reference evidence="1 2" key="2">
    <citation type="submission" date="2019-11" db="EMBL/GenBank/DDBJ databases">
        <title>A de novo genome assembly of a pear dwarfing rootstock.</title>
        <authorList>
            <person name="Wang F."/>
            <person name="Wang J."/>
            <person name="Li S."/>
            <person name="Zhang Y."/>
            <person name="Fang M."/>
            <person name="Ma L."/>
            <person name="Zhao Y."/>
            <person name="Jiang S."/>
        </authorList>
    </citation>
    <scope>NUCLEOTIDE SEQUENCE [LARGE SCALE GENOMIC DNA]</scope>
    <source>
        <strain evidence="1">S2</strain>
        <tissue evidence="1">Leaf</tissue>
    </source>
</reference>
<gene>
    <name evidence="1" type="ORF">D8674_037519</name>
</gene>
<dbReference type="Proteomes" id="UP000327157">
    <property type="component" value="Unassembled WGS sequence"/>
</dbReference>
<reference evidence="1 2" key="1">
    <citation type="submission" date="2019-09" db="EMBL/GenBank/DDBJ databases">
        <authorList>
            <person name="Ou C."/>
        </authorList>
    </citation>
    <scope>NUCLEOTIDE SEQUENCE [LARGE SCALE GENOMIC DNA]</scope>
    <source>
        <strain evidence="1">S2</strain>
        <tissue evidence="1">Leaf</tissue>
    </source>
</reference>
<name>A0A5N5GG43_9ROSA</name>
<protein>
    <submittedName>
        <fullName evidence="1">Uncharacterized protein</fullName>
    </submittedName>
</protein>
<proteinExistence type="predicted"/>
<keyword evidence="2" id="KW-1185">Reference proteome</keyword>
<comment type="caution">
    <text evidence="1">The sequence shown here is derived from an EMBL/GenBank/DDBJ whole genome shotgun (WGS) entry which is preliminary data.</text>
</comment>
<dbReference type="Pfam" id="PF05340">
    <property type="entry name" value="DUF740"/>
    <property type="match status" value="1"/>
</dbReference>
<evidence type="ECO:0000313" key="1">
    <source>
        <dbReference type="EMBL" id="KAB2614465.1"/>
    </source>
</evidence>
<dbReference type="AlphaFoldDB" id="A0A5N5GG43"/>
<evidence type="ECO:0000313" key="2">
    <source>
        <dbReference type="Proteomes" id="UP000327157"/>
    </source>
</evidence>
<dbReference type="EMBL" id="SMOL01000414">
    <property type="protein sequence ID" value="KAB2614465.1"/>
    <property type="molecule type" value="Genomic_DNA"/>
</dbReference>
<dbReference type="InterPro" id="IPR008004">
    <property type="entry name" value="OCTOPUS-like"/>
</dbReference>
<sequence length="173" mass="19719">MRLDIPILPITFVPHDQPPVRERFRWAYLIREHLAGLDSAATAHQEPSTYNPHSGFELRISKLCSRTRPESSSTNAPDPTRHKLCNVRARNTLPELFNIDDDRKEVPRKFHVELRYGDKDDDGDKARVLDLDANADSKFKMGEGRDLKEIAGKMKKVEQKGEAKVAEAEDEEG</sequence>
<organism evidence="1 2">
    <name type="scientific">Pyrus ussuriensis x Pyrus communis</name>
    <dbReference type="NCBI Taxonomy" id="2448454"/>
    <lineage>
        <taxon>Eukaryota</taxon>
        <taxon>Viridiplantae</taxon>
        <taxon>Streptophyta</taxon>
        <taxon>Embryophyta</taxon>
        <taxon>Tracheophyta</taxon>
        <taxon>Spermatophyta</taxon>
        <taxon>Magnoliopsida</taxon>
        <taxon>eudicotyledons</taxon>
        <taxon>Gunneridae</taxon>
        <taxon>Pentapetalae</taxon>
        <taxon>rosids</taxon>
        <taxon>fabids</taxon>
        <taxon>Rosales</taxon>
        <taxon>Rosaceae</taxon>
        <taxon>Amygdaloideae</taxon>
        <taxon>Maleae</taxon>
        <taxon>Pyrus</taxon>
    </lineage>
</organism>